<protein>
    <submittedName>
        <fullName evidence="1">Uncharacterized protein</fullName>
    </submittedName>
</protein>
<keyword evidence="2" id="KW-1185">Reference proteome</keyword>
<proteinExistence type="predicted"/>
<organism evidence="1 2">
    <name type="scientific">Clostridium colicanis DSM 13634</name>
    <dbReference type="NCBI Taxonomy" id="1121305"/>
    <lineage>
        <taxon>Bacteria</taxon>
        <taxon>Bacillati</taxon>
        <taxon>Bacillota</taxon>
        <taxon>Clostridia</taxon>
        <taxon>Eubacteriales</taxon>
        <taxon>Clostridiaceae</taxon>
        <taxon>Clostridium</taxon>
    </lineage>
</organism>
<dbReference type="Proteomes" id="UP000075374">
    <property type="component" value="Unassembled WGS sequence"/>
</dbReference>
<dbReference type="PATRIC" id="fig|1121305.3.peg.842"/>
<dbReference type="EMBL" id="LTBB01000003">
    <property type="protein sequence ID" value="KYH29597.1"/>
    <property type="molecule type" value="Genomic_DNA"/>
</dbReference>
<evidence type="ECO:0000313" key="1">
    <source>
        <dbReference type="EMBL" id="KYH29597.1"/>
    </source>
</evidence>
<sequence>MDLKNTFSKLKQTAVDTASTVAQTAKEGSAVVAKKSNELIEISKLTVSITSEESKLKDVYALIGKKLCEKHSAGLYIDPELVEDCDYALKLKSTINEMKNKIQQLKNNE</sequence>
<name>A0A151AQB5_9CLOT</name>
<evidence type="ECO:0000313" key="2">
    <source>
        <dbReference type="Proteomes" id="UP000075374"/>
    </source>
</evidence>
<dbReference type="STRING" id="1121305.CLCOL_08280"/>
<reference evidence="1 2" key="1">
    <citation type="submission" date="2016-02" db="EMBL/GenBank/DDBJ databases">
        <title>Genome sequence of Clostridium colicanis DSM 13634.</title>
        <authorList>
            <person name="Poehlein A."/>
            <person name="Daniel R."/>
        </authorList>
    </citation>
    <scope>NUCLEOTIDE SEQUENCE [LARGE SCALE GENOMIC DNA]</scope>
    <source>
        <strain evidence="1 2">DSM 13634</strain>
    </source>
</reference>
<dbReference type="AlphaFoldDB" id="A0A151AQB5"/>
<dbReference type="RefSeq" id="WP_061857731.1">
    <property type="nucleotide sequence ID" value="NZ_LTBB01000003.1"/>
</dbReference>
<gene>
    <name evidence="1" type="ORF">CLCOL_08280</name>
</gene>
<accession>A0A151AQB5</accession>
<comment type="caution">
    <text evidence="1">The sequence shown here is derived from an EMBL/GenBank/DDBJ whole genome shotgun (WGS) entry which is preliminary data.</text>
</comment>